<accession>A0A976M6M6</accession>
<reference evidence="1" key="1">
    <citation type="submission" date="2022-07" db="EMBL/GenBank/DDBJ databases">
        <title>Evaluation of T. orientalis genome assembly methods using nanopore sequencing and analysis of variation between genomes.</title>
        <authorList>
            <person name="Yam J."/>
            <person name="Micallef M.L."/>
            <person name="Liu M."/>
            <person name="Djordjevic S.P."/>
            <person name="Bogema D.R."/>
            <person name="Jenkins C."/>
        </authorList>
    </citation>
    <scope>NUCLEOTIDE SEQUENCE</scope>
    <source>
        <strain evidence="1">Fish Creek</strain>
    </source>
</reference>
<sequence>MKTSLKNTSNPFNLKNFEDFLSFDHVSHSFDNNEEADYLLSNISSPTNGLKQPPNVLHQTLSGVQPTSLLNMSRFEGWTNPPFNYSNEDNYDHTNDVLLKYLNRGESQRNYSTFDDYKFLDYLIGDKNKNDYKTDNSSDSKSKDGYFNFDELAQICENMMRSDKSPPAEPLMRMDSHNKADFCHNFEKLEPHVDHYIREGSGTILKILEASQLWINHTSAEKVPIRLRKQFTKNDNFVVLIKKQPFN</sequence>
<dbReference type="OrthoDB" id="361158at2759"/>
<dbReference type="EMBL" id="CP056067">
    <property type="protein sequence ID" value="UKJ89428.2"/>
    <property type="molecule type" value="Genomic_DNA"/>
</dbReference>
<organism evidence="1 2">
    <name type="scientific">Theileria orientalis</name>
    <dbReference type="NCBI Taxonomy" id="68886"/>
    <lineage>
        <taxon>Eukaryota</taxon>
        <taxon>Sar</taxon>
        <taxon>Alveolata</taxon>
        <taxon>Apicomplexa</taxon>
        <taxon>Aconoidasida</taxon>
        <taxon>Piroplasmida</taxon>
        <taxon>Theileriidae</taxon>
        <taxon>Theileria</taxon>
    </lineage>
</organism>
<proteinExistence type="predicted"/>
<dbReference type="AlphaFoldDB" id="A0A976M6M6"/>
<dbReference type="Proteomes" id="UP000244803">
    <property type="component" value="Chromosome 4"/>
</dbReference>
<protein>
    <submittedName>
        <fullName evidence="1">Uncharacterized protein</fullName>
    </submittedName>
</protein>
<name>A0A976M6M6_THEOR</name>
<evidence type="ECO:0000313" key="2">
    <source>
        <dbReference type="Proteomes" id="UP000244803"/>
    </source>
</evidence>
<evidence type="ECO:0000313" key="1">
    <source>
        <dbReference type="EMBL" id="UKJ89428.2"/>
    </source>
</evidence>
<gene>
    <name evidence="1" type="ORF">MACJ_002679</name>
</gene>